<dbReference type="Proteomes" id="UP000004816">
    <property type="component" value="Unassembled WGS sequence"/>
</dbReference>
<feature type="domain" description="Alpha/beta hydrolase fold-3" evidence="4">
    <location>
        <begin position="125"/>
        <end position="328"/>
    </location>
</feature>
<keyword evidence="2" id="KW-0378">Hydrolase</keyword>
<dbReference type="InterPro" id="IPR050300">
    <property type="entry name" value="GDXG_lipolytic_enzyme"/>
</dbReference>
<sequence>MAKNRKAISMHEPKAQREGTNSVGRSTAVVETVTTRLGTRLFHDFLRATFRRSFDLVARAYDRNIMTQGQILRFCGRVNKFLPKVLLPPLPGTRLRPVDLQDFRAEWVWGPGIDDPGSAADPAAVLYLHGGGLLIGGLRTHRGMVARVARGCGAPVLNVEYRQIPHGARIEDTLEDCFAAYRLLLAEGIPAERIVLAGDSVGAGLCFFLALSCRERGLPAPRAIAAISPFAEFDLAEKLAHPNNKSEGFCSADVYSLSVRWAVESAGGIAPGWSLRNRDFSDLPPVFLQVGSHEVLRLDSELIVERCQVAGVPVKLQIWDRALHDFHMDAHIFPDGFDAIDEFSSFIRNALHDAPGAGRWF</sequence>
<dbReference type="eggNOG" id="COG0657">
    <property type="taxonomic scope" value="Bacteria"/>
</dbReference>
<dbReference type="Pfam" id="PF07859">
    <property type="entry name" value="Abhydrolase_3"/>
    <property type="match status" value="1"/>
</dbReference>
<evidence type="ECO:0000256" key="2">
    <source>
        <dbReference type="ARBA" id="ARBA00022801"/>
    </source>
</evidence>
<dbReference type="PANTHER" id="PTHR48081:SF30">
    <property type="entry name" value="ACETYL-HYDROLASE LIPR-RELATED"/>
    <property type="match status" value="1"/>
</dbReference>
<dbReference type="GO" id="GO:0004806">
    <property type="term" value="F:triacylglycerol lipase activity"/>
    <property type="evidence" value="ECO:0007669"/>
    <property type="project" value="TreeGrafter"/>
</dbReference>
<comment type="caution">
    <text evidence="5">The sequence shown here is derived from an EMBL/GenBank/DDBJ whole genome shotgun (WGS) entry which is preliminary data.</text>
</comment>
<comment type="similarity">
    <text evidence="1">Belongs to the 'GDXG' lipolytic enzyme family.</text>
</comment>
<proteinExistence type="inferred from homology"/>
<dbReference type="STRING" id="679197.HMPREF9336_01034"/>
<evidence type="ECO:0000313" key="5">
    <source>
        <dbReference type="EMBL" id="EFV14117.2"/>
    </source>
</evidence>
<protein>
    <recommendedName>
        <fullName evidence="4">Alpha/beta hydrolase fold-3 domain-containing protein</fullName>
    </recommendedName>
</protein>
<evidence type="ECO:0000259" key="4">
    <source>
        <dbReference type="Pfam" id="PF07859"/>
    </source>
</evidence>
<evidence type="ECO:0000313" key="6">
    <source>
        <dbReference type="Proteomes" id="UP000004816"/>
    </source>
</evidence>
<reference evidence="5 6" key="1">
    <citation type="journal article" date="2011" name="Stand. Genomic Sci.">
        <title>High quality draft genome sequence of Segniliparus rugosus CDC 945(T)= (ATCC BAA-974(T)).</title>
        <authorList>
            <person name="Earl A.M."/>
            <person name="Desjardins C.A."/>
            <person name="Fitzgerald M.G."/>
            <person name="Arachchi H.M."/>
            <person name="Zeng Q."/>
            <person name="Mehta T."/>
            <person name="Griggs A."/>
            <person name="Birren B.W."/>
            <person name="Toney N.C."/>
            <person name="Carr J."/>
            <person name="Posey J."/>
            <person name="Butler W.R."/>
        </authorList>
    </citation>
    <scope>NUCLEOTIDE SEQUENCE [LARGE SCALE GENOMIC DNA]</scope>
    <source>
        <strain evidence="6">ATCC BAA-974 / DSM 45345 / CCUG 50838 / CIP 108380 / JCM 13579 / CDC 945</strain>
    </source>
</reference>
<evidence type="ECO:0000256" key="1">
    <source>
        <dbReference type="ARBA" id="ARBA00010515"/>
    </source>
</evidence>
<dbReference type="EMBL" id="ACZI02000003">
    <property type="protein sequence ID" value="EFV14117.2"/>
    <property type="molecule type" value="Genomic_DNA"/>
</dbReference>
<accession>E5XNK5</accession>
<organism evidence="5 6">
    <name type="scientific">Segniliparus rugosus (strain ATCC BAA-974 / DSM 45345 / CCUG 50838 / CIP 108380 / JCM 13579 / CDC 945)</name>
    <dbReference type="NCBI Taxonomy" id="679197"/>
    <lineage>
        <taxon>Bacteria</taxon>
        <taxon>Bacillati</taxon>
        <taxon>Actinomycetota</taxon>
        <taxon>Actinomycetes</taxon>
        <taxon>Mycobacteriales</taxon>
        <taxon>Segniliparaceae</taxon>
        <taxon>Segniliparus</taxon>
    </lineage>
</organism>
<dbReference type="PANTHER" id="PTHR48081">
    <property type="entry name" value="AB HYDROLASE SUPERFAMILY PROTEIN C4A8.06C"/>
    <property type="match status" value="1"/>
</dbReference>
<dbReference type="HOGENOM" id="CLU_012494_13_0_11"/>
<dbReference type="AlphaFoldDB" id="E5XNK5"/>
<dbReference type="SUPFAM" id="SSF53474">
    <property type="entry name" value="alpha/beta-Hydrolases"/>
    <property type="match status" value="1"/>
</dbReference>
<dbReference type="Gene3D" id="3.40.50.1820">
    <property type="entry name" value="alpha/beta hydrolase"/>
    <property type="match status" value="1"/>
</dbReference>
<keyword evidence="6" id="KW-1185">Reference proteome</keyword>
<dbReference type="InterPro" id="IPR013094">
    <property type="entry name" value="AB_hydrolase_3"/>
</dbReference>
<gene>
    <name evidence="5" type="ORF">HMPREF9336_01034</name>
</gene>
<evidence type="ECO:0000256" key="3">
    <source>
        <dbReference type="SAM" id="MobiDB-lite"/>
    </source>
</evidence>
<name>E5XNK5_SEGRC</name>
<dbReference type="InterPro" id="IPR029058">
    <property type="entry name" value="AB_hydrolase_fold"/>
</dbReference>
<feature type="region of interest" description="Disordered" evidence="3">
    <location>
        <begin position="1"/>
        <end position="23"/>
    </location>
</feature>